<name>A0A444JE15_9BACT</name>
<keyword evidence="1" id="KW-0560">Oxidoreductase</keyword>
<dbReference type="Pfam" id="PF03063">
    <property type="entry name" value="Prismane"/>
    <property type="match status" value="1"/>
</dbReference>
<dbReference type="GO" id="GO:0004601">
    <property type="term" value="F:peroxidase activity"/>
    <property type="evidence" value="ECO:0007669"/>
    <property type="project" value="TreeGrafter"/>
</dbReference>
<evidence type="ECO:0000313" key="1">
    <source>
        <dbReference type="EMBL" id="RWX51321.1"/>
    </source>
</evidence>
<dbReference type="EMBL" id="MTKS01000161">
    <property type="protein sequence ID" value="RWX51321.1"/>
    <property type="molecule type" value="Genomic_DNA"/>
</dbReference>
<dbReference type="InterPro" id="IPR011254">
    <property type="entry name" value="Prismane-like_sf"/>
</dbReference>
<dbReference type="PANTHER" id="PTHR30109">
    <property type="entry name" value="HYDROXYLAMINE REDUCTASE"/>
    <property type="match status" value="1"/>
</dbReference>
<dbReference type="PANTHER" id="PTHR30109:SF0">
    <property type="entry name" value="HYDROXYLAMINE REDUCTASE"/>
    <property type="match status" value="1"/>
</dbReference>
<dbReference type="Proteomes" id="UP000288892">
    <property type="component" value="Unassembled WGS sequence"/>
</dbReference>
<proteinExistence type="predicted"/>
<keyword evidence="2" id="KW-1185">Reference proteome</keyword>
<dbReference type="EC" id="1.7.99.1" evidence="1"/>
<gene>
    <name evidence="1" type="ORF">VU01_11619</name>
</gene>
<dbReference type="InterPro" id="IPR016100">
    <property type="entry name" value="Prismane_a-bundle"/>
</dbReference>
<reference evidence="1 2" key="1">
    <citation type="submission" date="2017-01" db="EMBL/GenBank/DDBJ databases">
        <title>The cable genome- insights into the physiology and evolution of filamentous bacteria capable of sulfide oxidation via long distance electron transfer.</title>
        <authorList>
            <person name="Schreiber L."/>
            <person name="Bjerg J.T."/>
            <person name="Boggild A."/>
            <person name="Van De Vossenberg J."/>
            <person name="Meysman F."/>
            <person name="Nielsen L.P."/>
            <person name="Schramm A."/>
            <person name="Kjeldsen K.U."/>
        </authorList>
    </citation>
    <scope>NUCLEOTIDE SEQUENCE [LARGE SCALE GENOMIC DNA]</scope>
    <source>
        <strain evidence="1">A5</strain>
    </source>
</reference>
<dbReference type="InterPro" id="IPR004137">
    <property type="entry name" value="HCP/CODH"/>
</dbReference>
<dbReference type="SUPFAM" id="SSF56821">
    <property type="entry name" value="Prismane protein-like"/>
    <property type="match status" value="1"/>
</dbReference>
<evidence type="ECO:0000313" key="2">
    <source>
        <dbReference type="Proteomes" id="UP000288892"/>
    </source>
</evidence>
<comment type="caution">
    <text evidence="1">The sequence shown here is derived from an EMBL/GenBank/DDBJ whole genome shotgun (WGS) entry which is preliminary data.</text>
</comment>
<accession>A0A444JE15</accession>
<sequence length="97" mass="10909">MYCNQCEQTAKGIACTTVGVCGKNEEVAEIEDVLIYALCGMSLFAHEARQKGIIDDKIDRFTMEAIFSTLTNVNFDPERFVILINKVVELRESLKNT</sequence>
<protein>
    <submittedName>
        <fullName evidence="1">Prismane/CO dehydrogenase family protein</fullName>
        <ecNumber evidence="1">1.7.99.1</ecNumber>
    </submittedName>
</protein>
<dbReference type="GO" id="GO:0042542">
    <property type="term" value="P:response to hydrogen peroxide"/>
    <property type="evidence" value="ECO:0007669"/>
    <property type="project" value="TreeGrafter"/>
</dbReference>
<dbReference type="AlphaFoldDB" id="A0A444JE15"/>
<organism evidence="1 2">
    <name type="scientific">Candidatus Electrothrix marina</name>
    <dbReference type="NCBI Taxonomy" id="1859130"/>
    <lineage>
        <taxon>Bacteria</taxon>
        <taxon>Pseudomonadati</taxon>
        <taxon>Thermodesulfobacteriota</taxon>
        <taxon>Desulfobulbia</taxon>
        <taxon>Desulfobulbales</taxon>
        <taxon>Desulfobulbaceae</taxon>
        <taxon>Candidatus Electrothrix</taxon>
    </lineage>
</organism>
<dbReference type="GO" id="GO:0050418">
    <property type="term" value="F:hydroxylamine reductase activity"/>
    <property type="evidence" value="ECO:0007669"/>
    <property type="project" value="UniProtKB-EC"/>
</dbReference>
<dbReference type="Gene3D" id="1.20.1270.20">
    <property type="match status" value="1"/>
</dbReference>
<feature type="non-terminal residue" evidence="1">
    <location>
        <position position="97"/>
    </location>
</feature>